<proteinExistence type="predicted"/>
<feature type="transmembrane region" description="Helical" evidence="2">
    <location>
        <begin position="144"/>
        <end position="167"/>
    </location>
</feature>
<name>A0A2T1HYA6_9HYPH</name>
<sequence length="372" mass="37640">MRRRTPPILPALIGQLGLIAAAFAGGSVAAWAGVPAPWLTGAMVSVAVLSAIGVAPPMAAPLREFALIVSGMSMGAAVTPESLGAFAAYPASLLILGVNVLMVTAASALVLLVAGWSFRDAVLASSPGALSTILVIAADRGADVARIVVVQLVRLFVLVAILPMVIVAAEHGGAGAAVVRPPVGPGELAAFFAVSLVGALVFERFNVAGAFILGPMVATGVLTGPGVVHAGVPATLSLVGFTLIGVFIGQRFRGLEGMTVLRTAPAAILSFGASLAVSALGAFAVTWTVGVPFGETAVAFAPGGLEAMTVLAFALGLDPVYVGVHHLARFLMVGFLIPAGFRWWGPLRDAKPAAEETPAPERALEVPTRSRP</sequence>
<dbReference type="NCBIfam" id="TIGR03082">
    <property type="entry name" value="Gneg_AbrB_dup"/>
    <property type="match status" value="1"/>
</dbReference>
<keyword evidence="4" id="KW-1185">Reference proteome</keyword>
<feature type="transmembrane region" description="Helical" evidence="2">
    <location>
        <begin position="12"/>
        <end position="32"/>
    </location>
</feature>
<dbReference type="PANTHER" id="PTHR38457:SF1">
    <property type="entry name" value="REGULATOR ABRB-RELATED"/>
    <property type="match status" value="1"/>
</dbReference>
<organism evidence="3 4">
    <name type="scientific">Alsobacter soli</name>
    <dbReference type="NCBI Taxonomy" id="2109933"/>
    <lineage>
        <taxon>Bacteria</taxon>
        <taxon>Pseudomonadati</taxon>
        <taxon>Pseudomonadota</taxon>
        <taxon>Alphaproteobacteria</taxon>
        <taxon>Hyphomicrobiales</taxon>
        <taxon>Alsobacteraceae</taxon>
        <taxon>Alsobacter</taxon>
    </lineage>
</organism>
<keyword evidence="2" id="KW-1133">Transmembrane helix</keyword>
<reference evidence="4" key="1">
    <citation type="submission" date="2018-03" db="EMBL/GenBank/DDBJ databases">
        <authorList>
            <person name="Sun L."/>
            <person name="Liu H."/>
            <person name="Chen W."/>
            <person name="Huang K."/>
            <person name="Liu W."/>
            <person name="Gao X."/>
        </authorList>
    </citation>
    <scope>NUCLEOTIDE SEQUENCE [LARGE SCALE GENOMIC DNA]</scope>
    <source>
        <strain evidence="4">SH9</strain>
    </source>
</reference>
<keyword evidence="2" id="KW-0472">Membrane</keyword>
<evidence type="ECO:0000313" key="3">
    <source>
        <dbReference type="EMBL" id="PSC06676.1"/>
    </source>
</evidence>
<feature type="transmembrane region" description="Helical" evidence="2">
    <location>
        <begin position="226"/>
        <end position="248"/>
    </location>
</feature>
<dbReference type="EMBL" id="PVZS01000002">
    <property type="protein sequence ID" value="PSC06676.1"/>
    <property type="molecule type" value="Genomic_DNA"/>
</dbReference>
<dbReference type="PANTHER" id="PTHR38457">
    <property type="entry name" value="REGULATOR ABRB-RELATED"/>
    <property type="match status" value="1"/>
</dbReference>
<feature type="transmembrane region" description="Helical" evidence="2">
    <location>
        <begin position="38"/>
        <end position="58"/>
    </location>
</feature>
<dbReference type="Proteomes" id="UP000239772">
    <property type="component" value="Unassembled WGS sequence"/>
</dbReference>
<dbReference type="Pfam" id="PF05145">
    <property type="entry name" value="AbrB"/>
    <property type="match status" value="1"/>
</dbReference>
<dbReference type="AlphaFoldDB" id="A0A2T1HYA6"/>
<feature type="region of interest" description="Disordered" evidence="1">
    <location>
        <begin position="352"/>
        <end position="372"/>
    </location>
</feature>
<dbReference type="GO" id="GO:0010468">
    <property type="term" value="P:regulation of gene expression"/>
    <property type="evidence" value="ECO:0007669"/>
    <property type="project" value="InterPro"/>
</dbReference>
<keyword evidence="3" id="KW-0503">Monooxygenase</keyword>
<comment type="caution">
    <text evidence="3">The sequence shown here is derived from an EMBL/GenBank/DDBJ whole genome shotgun (WGS) entry which is preliminary data.</text>
</comment>
<gene>
    <name evidence="3" type="ORF">SLNSH_02425</name>
</gene>
<feature type="transmembrane region" description="Helical" evidence="2">
    <location>
        <begin position="65"/>
        <end position="87"/>
    </location>
</feature>
<feature type="transmembrane region" description="Helical" evidence="2">
    <location>
        <begin position="260"/>
        <end position="285"/>
    </location>
</feature>
<dbReference type="OrthoDB" id="7157734at2"/>
<accession>A0A2T1HYA6</accession>
<dbReference type="InterPro" id="IPR007820">
    <property type="entry name" value="AbrB_fam"/>
</dbReference>
<evidence type="ECO:0000256" key="1">
    <source>
        <dbReference type="SAM" id="MobiDB-lite"/>
    </source>
</evidence>
<dbReference type="PIRSF" id="PIRSF038991">
    <property type="entry name" value="Protein_AbrB"/>
    <property type="match status" value="1"/>
</dbReference>
<dbReference type="RefSeq" id="WP_106335055.1">
    <property type="nucleotide sequence ID" value="NZ_PVZS01000002.1"/>
</dbReference>
<evidence type="ECO:0000313" key="4">
    <source>
        <dbReference type="Proteomes" id="UP000239772"/>
    </source>
</evidence>
<dbReference type="InterPro" id="IPR017516">
    <property type="entry name" value="AbrB_dup"/>
</dbReference>
<keyword evidence="3" id="KW-0560">Oxidoreductase</keyword>
<dbReference type="GO" id="GO:0016020">
    <property type="term" value="C:membrane"/>
    <property type="evidence" value="ECO:0007669"/>
    <property type="project" value="InterPro"/>
</dbReference>
<protein>
    <submittedName>
        <fullName evidence="3">Ammonia monooxygenase</fullName>
    </submittedName>
</protein>
<feature type="transmembrane region" description="Helical" evidence="2">
    <location>
        <begin position="93"/>
        <end position="114"/>
    </location>
</feature>
<evidence type="ECO:0000256" key="2">
    <source>
        <dbReference type="SAM" id="Phobius"/>
    </source>
</evidence>
<feature type="transmembrane region" description="Helical" evidence="2">
    <location>
        <begin position="188"/>
        <end position="214"/>
    </location>
</feature>
<keyword evidence="2" id="KW-0812">Transmembrane</keyword>
<dbReference type="GO" id="GO:0004497">
    <property type="term" value="F:monooxygenase activity"/>
    <property type="evidence" value="ECO:0007669"/>
    <property type="project" value="UniProtKB-KW"/>
</dbReference>